<dbReference type="RefSeq" id="WP_311728803.1">
    <property type="nucleotide sequence ID" value="NZ_JAVRFD010000025.1"/>
</dbReference>
<keyword evidence="3" id="KW-1185">Reference proteome</keyword>
<accession>A0ABU2XTS6</accession>
<dbReference type="EMBL" id="JAVRFD010000025">
    <property type="protein sequence ID" value="MDT0548233.1"/>
    <property type="molecule type" value="Genomic_DNA"/>
</dbReference>
<evidence type="ECO:0000313" key="2">
    <source>
        <dbReference type="EMBL" id="MDT0548233.1"/>
    </source>
</evidence>
<organism evidence="2 3">
    <name type="scientific">Streptomyces lonegramiae</name>
    <dbReference type="NCBI Taxonomy" id="3075524"/>
    <lineage>
        <taxon>Bacteria</taxon>
        <taxon>Bacillati</taxon>
        <taxon>Actinomycetota</taxon>
        <taxon>Actinomycetes</taxon>
        <taxon>Kitasatosporales</taxon>
        <taxon>Streptomycetaceae</taxon>
        <taxon>Streptomyces</taxon>
    </lineage>
</organism>
<proteinExistence type="predicted"/>
<comment type="caution">
    <text evidence="2">The sequence shown here is derived from an EMBL/GenBank/DDBJ whole genome shotgun (WGS) entry which is preliminary data.</text>
</comment>
<protein>
    <submittedName>
        <fullName evidence="2">Uncharacterized protein</fullName>
    </submittedName>
</protein>
<gene>
    <name evidence="2" type="ORF">RND15_36920</name>
</gene>
<evidence type="ECO:0000313" key="3">
    <source>
        <dbReference type="Proteomes" id="UP001180754"/>
    </source>
</evidence>
<evidence type="ECO:0000256" key="1">
    <source>
        <dbReference type="SAM" id="MobiDB-lite"/>
    </source>
</evidence>
<name>A0ABU2XTS6_9ACTN</name>
<reference evidence="2" key="1">
    <citation type="submission" date="2024-05" db="EMBL/GenBank/DDBJ databases">
        <title>30 novel species of actinomycetes from the DSMZ collection.</title>
        <authorList>
            <person name="Nouioui I."/>
        </authorList>
    </citation>
    <scope>NUCLEOTIDE SEQUENCE</scope>
    <source>
        <strain evidence="2">DSM 41529</strain>
    </source>
</reference>
<sequence length="534" mass="59509">MAAPQTSGRFPYLRRKWFEDTTESLAILLEQLSPDIASAIPDDLGPYDLVAATALARTAQADMERQEIAFVAGDLVRLAGQRGVRAPERVGEVEELWLALRAPTERLLHSWWREPLGEGLLAHWAETRAKAVGWPRVHQELRERWSIDSDGIWRRGLVASDGPDEDDWRGYFAYVEAHTHGQEAEFARILVTRWDGLAEEIDAYASECAAELAAVPHLMLVHRERALADALTTVVEGNLESGDDSLPPDLRANLESLRDTGQAYLRWLKDEFIPSLTPLERAHLALDSPEAGRCEAYLRKYTEIWCAPGDPALPTPVFTEEDYTPLKQAERPREAVPKWMSMVARVFSEETQIGWTGTVGSQPWWLYTVEGGLESAAARRFKHDGQVRIGHRTSEDPHDMLIGFPPTDPDAHNLIMHFRYDEDDPHQMCELLILSRAGRAQLGFLVRGAGGEYRMLRMVSVALPPALRDAMRAKALRQLDAMTGGDASGLAALITPEPDDPAPSAAGSSEQRPEEAEDLALFSDGLFPREGTLF</sequence>
<dbReference type="Proteomes" id="UP001180754">
    <property type="component" value="Unassembled WGS sequence"/>
</dbReference>
<feature type="region of interest" description="Disordered" evidence="1">
    <location>
        <begin position="489"/>
        <end position="534"/>
    </location>
</feature>